<gene>
    <name evidence="12" type="ORF">DI555_16595</name>
</gene>
<evidence type="ECO:0000256" key="4">
    <source>
        <dbReference type="ARBA" id="ARBA00022475"/>
    </source>
</evidence>
<dbReference type="Proteomes" id="UP000249082">
    <property type="component" value="Unassembled WGS sequence"/>
</dbReference>
<keyword evidence="6" id="KW-0812">Transmembrane</keyword>
<name>A0A2W5NMJ8_9SPHN</name>
<comment type="caution">
    <text evidence="12">The sequence shown here is derived from an EMBL/GenBank/DDBJ whole genome shotgun (WGS) entry which is preliminary data.</text>
</comment>
<dbReference type="Gene3D" id="3.30.1150.10">
    <property type="match status" value="1"/>
</dbReference>
<dbReference type="GO" id="GO:0015031">
    <property type="term" value="P:protein transport"/>
    <property type="evidence" value="ECO:0007669"/>
    <property type="project" value="UniProtKB-KW"/>
</dbReference>
<reference evidence="12 13" key="1">
    <citation type="submission" date="2017-08" db="EMBL/GenBank/DDBJ databases">
        <title>Infants hospitalized years apart are colonized by the same room-sourced microbial strains.</title>
        <authorList>
            <person name="Brooks B."/>
            <person name="Olm M.R."/>
            <person name="Firek B.A."/>
            <person name="Baker R."/>
            <person name="Thomas B.C."/>
            <person name="Morowitz M.J."/>
            <person name="Banfield J.F."/>
        </authorList>
    </citation>
    <scope>NUCLEOTIDE SEQUENCE [LARGE SCALE GENOMIC DNA]</scope>
    <source>
        <strain evidence="12">S2_005_002_R2_33</strain>
    </source>
</reference>
<dbReference type="AlphaFoldDB" id="A0A2W5NMJ8"/>
<dbReference type="GO" id="GO:0031992">
    <property type="term" value="F:energy transducer activity"/>
    <property type="evidence" value="ECO:0007669"/>
    <property type="project" value="TreeGrafter"/>
</dbReference>
<dbReference type="Pfam" id="PF03544">
    <property type="entry name" value="TonB_C"/>
    <property type="match status" value="1"/>
</dbReference>
<comment type="subcellular location">
    <subcellularLocation>
        <location evidence="1">Cell inner membrane</location>
        <topology evidence="1">Single-pass membrane protein</topology>
        <orientation evidence="1">Periplasmic side</orientation>
    </subcellularLocation>
</comment>
<evidence type="ECO:0000256" key="1">
    <source>
        <dbReference type="ARBA" id="ARBA00004383"/>
    </source>
</evidence>
<evidence type="ECO:0000259" key="11">
    <source>
        <dbReference type="PROSITE" id="PS52015"/>
    </source>
</evidence>
<evidence type="ECO:0000256" key="8">
    <source>
        <dbReference type="ARBA" id="ARBA00022989"/>
    </source>
</evidence>
<keyword evidence="4" id="KW-1003">Cell membrane</keyword>
<keyword evidence="8" id="KW-1133">Transmembrane helix</keyword>
<evidence type="ECO:0000256" key="7">
    <source>
        <dbReference type="ARBA" id="ARBA00022927"/>
    </source>
</evidence>
<keyword evidence="7" id="KW-0653">Protein transport</keyword>
<accession>A0A2W5NMJ8</accession>
<evidence type="ECO:0000256" key="2">
    <source>
        <dbReference type="ARBA" id="ARBA00006555"/>
    </source>
</evidence>
<keyword evidence="9" id="KW-0472">Membrane</keyword>
<feature type="domain" description="TonB C-terminal" evidence="11">
    <location>
        <begin position="46"/>
        <end position="136"/>
    </location>
</feature>
<organism evidence="12 13">
    <name type="scientific">Novosphingobium pentaromativorans</name>
    <dbReference type="NCBI Taxonomy" id="205844"/>
    <lineage>
        <taxon>Bacteria</taxon>
        <taxon>Pseudomonadati</taxon>
        <taxon>Pseudomonadota</taxon>
        <taxon>Alphaproteobacteria</taxon>
        <taxon>Sphingomonadales</taxon>
        <taxon>Sphingomonadaceae</taxon>
        <taxon>Novosphingobium</taxon>
    </lineage>
</organism>
<protein>
    <recommendedName>
        <fullName evidence="11">TonB C-terminal domain-containing protein</fullName>
    </recommendedName>
</protein>
<dbReference type="PROSITE" id="PS52015">
    <property type="entry name" value="TONB_CTD"/>
    <property type="match status" value="1"/>
</dbReference>
<dbReference type="GO" id="GO:0098797">
    <property type="term" value="C:plasma membrane protein complex"/>
    <property type="evidence" value="ECO:0007669"/>
    <property type="project" value="TreeGrafter"/>
</dbReference>
<dbReference type="PANTHER" id="PTHR33446">
    <property type="entry name" value="PROTEIN TONB-RELATED"/>
    <property type="match status" value="1"/>
</dbReference>
<dbReference type="InterPro" id="IPR051045">
    <property type="entry name" value="TonB-dependent_transducer"/>
</dbReference>
<sequence length="136" mass="14270">MPIVIAAGEPAPPVPVSAAPAAPAASPPAAPPKAQRPSGGSEGPDTWHARVLGRLNAVKTYPASARARRQQGTVLVRFTVDRRGQVLSAALEKGCGFALLDREALALPRRTSPLPPPPDDVPGERIELVVPVEFYF</sequence>
<dbReference type="InterPro" id="IPR037682">
    <property type="entry name" value="TonB_C"/>
</dbReference>
<dbReference type="NCBIfam" id="TIGR01352">
    <property type="entry name" value="tonB_Cterm"/>
    <property type="match status" value="1"/>
</dbReference>
<dbReference type="PANTHER" id="PTHR33446:SF2">
    <property type="entry name" value="PROTEIN TONB"/>
    <property type="match status" value="1"/>
</dbReference>
<evidence type="ECO:0000313" key="12">
    <source>
        <dbReference type="EMBL" id="PZQ53459.1"/>
    </source>
</evidence>
<evidence type="ECO:0000256" key="9">
    <source>
        <dbReference type="ARBA" id="ARBA00023136"/>
    </source>
</evidence>
<dbReference type="EMBL" id="QFPX01000015">
    <property type="protein sequence ID" value="PZQ53459.1"/>
    <property type="molecule type" value="Genomic_DNA"/>
</dbReference>
<proteinExistence type="inferred from homology"/>
<evidence type="ECO:0000256" key="5">
    <source>
        <dbReference type="ARBA" id="ARBA00022519"/>
    </source>
</evidence>
<keyword evidence="3" id="KW-0813">Transport</keyword>
<comment type="similarity">
    <text evidence="2">Belongs to the TonB family.</text>
</comment>
<evidence type="ECO:0000256" key="6">
    <source>
        <dbReference type="ARBA" id="ARBA00022692"/>
    </source>
</evidence>
<dbReference type="GO" id="GO:0055085">
    <property type="term" value="P:transmembrane transport"/>
    <property type="evidence" value="ECO:0007669"/>
    <property type="project" value="InterPro"/>
</dbReference>
<feature type="region of interest" description="Disordered" evidence="10">
    <location>
        <begin position="1"/>
        <end position="48"/>
    </location>
</feature>
<dbReference type="InterPro" id="IPR006260">
    <property type="entry name" value="TonB/TolA_C"/>
</dbReference>
<evidence type="ECO:0000256" key="3">
    <source>
        <dbReference type="ARBA" id="ARBA00022448"/>
    </source>
</evidence>
<keyword evidence="5" id="KW-0997">Cell inner membrane</keyword>
<dbReference type="SUPFAM" id="SSF74653">
    <property type="entry name" value="TolA/TonB C-terminal domain"/>
    <property type="match status" value="1"/>
</dbReference>
<evidence type="ECO:0000256" key="10">
    <source>
        <dbReference type="SAM" id="MobiDB-lite"/>
    </source>
</evidence>
<evidence type="ECO:0000313" key="13">
    <source>
        <dbReference type="Proteomes" id="UP000249082"/>
    </source>
</evidence>